<dbReference type="STRING" id="1549748.WH95_01935"/>
<comment type="caution">
    <text evidence="3">The sequence shown here is derived from an EMBL/GenBank/DDBJ whole genome shotgun (WGS) entry which is preliminary data.</text>
</comment>
<dbReference type="InterPro" id="IPR029063">
    <property type="entry name" value="SAM-dependent_MTases_sf"/>
</dbReference>
<dbReference type="RefSeq" id="WP_046502321.1">
    <property type="nucleotide sequence ID" value="NZ_LANI01000002.1"/>
</dbReference>
<dbReference type="SUPFAM" id="SSF53335">
    <property type="entry name" value="S-adenosyl-L-methionine-dependent methyltransferases"/>
    <property type="match status" value="1"/>
</dbReference>
<dbReference type="PANTHER" id="PTHR43591:SF57">
    <property type="entry name" value="METHYLTRANSFERASE DOMAIN-CONTAINING PROTEIN-RELATED"/>
    <property type="match status" value="1"/>
</dbReference>
<dbReference type="Proteomes" id="UP000034491">
    <property type="component" value="Unassembled WGS sequence"/>
</dbReference>
<dbReference type="EMBL" id="LANI01000002">
    <property type="protein sequence ID" value="KKJ78136.1"/>
    <property type="molecule type" value="Genomic_DNA"/>
</dbReference>
<keyword evidence="4" id="KW-1185">Reference proteome</keyword>
<gene>
    <name evidence="3" type="ORF">WH95_01935</name>
</gene>
<evidence type="ECO:0000256" key="1">
    <source>
        <dbReference type="SAM" id="MobiDB-lite"/>
    </source>
</evidence>
<dbReference type="InterPro" id="IPR025714">
    <property type="entry name" value="Methyltranfer_dom"/>
</dbReference>
<protein>
    <recommendedName>
        <fullName evidence="2">Methyltransferase domain-containing protein</fullName>
    </recommendedName>
</protein>
<evidence type="ECO:0000313" key="3">
    <source>
        <dbReference type="EMBL" id="KKJ78136.1"/>
    </source>
</evidence>
<dbReference type="CDD" id="cd02440">
    <property type="entry name" value="AdoMet_MTases"/>
    <property type="match status" value="1"/>
</dbReference>
<evidence type="ECO:0000313" key="4">
    <source>
        <dbReference type="Proteomes" id="UP000034491"/>
    </source>
</evidence>
<organism evidence="3 4">
    <name type="scientific">Kiloniella litopenaei</name>
    <dbReference type="NCBI Taxonomy" id="1549748"/>
    <lineage>
        <taxon>Bacteria</taxon>
        <taxon>Pseudomonadati</taxon>
        <taxon>Pseudomonadota</taxon>
        <taxon>Alphaproteobacteria</taxon>
        <taxon>Rhodospirillales</taxon>
        <taxon>Kiloniellaceae</taxon>
        <taxon>Kiloniella</taxon>
    </lineage>
</organism>
<dbReference type="Gene3D" id="3.40.50.150">
    <property type="entry name" value="Vaccinia Virus protein VP39"/>
    <property type="match status" value="1"/>
</dbReference>
<dbReference type="Pfam" id="PF13847">
    <property type="entry name" value="Methyltransf_31"/>
    <property type="match status" value="1"/>
</dbReference>
<dbReference type="AlphaFoldDB" id="A0A0M2R8X5"/>
<feature type="domain" description="Methyltransferase" evidence="2">
    <location>
        <begin position="54"/>
        <end position="158"/>
    </location>
</feature>
<sequence length="303" mass="33326">MIQTSNLTNAAYKQIEIEEWDQAAAAWHKWIPIINAFVSVATDIMLDQAGVETGNQVLDITAGDGSQSIMAAERVGKTGSVLATDISPAFVKLARHIARTQGVTNMTAEVMDAENLALQDNSFDAAISRLGMMFLPDPLRGVQEIHRVLKPAGAFAAIVYTTPDKTPFFTQSPQIIREQLNLPEPPTKEAPTHTSPAPQAHQPGPFALGTPDFFADLFAQAGFVNIEQEIIEAPLRFDTTEDFIQWRRDVAISHKTMLAGQDTETQERIWQEITKAMRQYETSDGFETPTELLICSGQKPGNS</sequence>
<accession>A0A0M2R8X5</accession>
<feature type="region of interest" description="Disordered" evidence="1">
    <location>
        <begin position="183"/>
        <end position="206"/>
    </location>
</feature>
<evidence type="ECO:0000259" key="2">
    <source>
        <dbReference type="Pfam" id="PF13847"/>
    </source>
</evidence>
<proteinExistence type="predicted"/>
<dbReference type="PANTHER" id="PTHR43591">
    <property type="entry name" value="METHYLTRANSFERASE"/>
    <property type="match status" value="1"/>
</dbReference>
<reference evidence="3 4" key="1">
    <citation type="submission" date="2015-03" db="EMBL/GenBank/DDBJ databases">
        <title>Genome sequence of Kiloniella sp. P1-1, isolated from the gut microflora of Pacific white shrimp, Penaeus vannamei.</title>
        <authorList>
            <person name="Shao Z."/>
            <person name="Wang L."/>
            <person name="Li X."/>
        </authorList>
    </citation>
    <scope>NUCLEOTIDE SEQUENCE [LARGE SCALE GENOMIC DNA]</scope>
    <source>
        <strain evidence="3 4">P1-1</strain>
    </source>
</reference>
<dbReference type="OrthoDB" id="9777638at2"/>
<dbReference type="GO" id="GO:0008168">
    <property type="term" value="F:methyltransferase activity"/>
    <property type="evidence" value="ECO:0007669"/>
    <property type="project" value="TreeGrafter"/>
</dbReference>
<name>A0A0M2R8X5_9PROT</name>